<proteinExistence type="predicted"/>
<reference evidence="2 3" key="1">
    <citation type="submission" date="2019-05" db="EMBL/GenBank/DDBJ databases">
        <title>Another draft genome of Portunus trituberculatus and its Hox gene families provides insights of decapod evolution.</title>
        <authorList>
            <person name="Jeong J.-H."/>
            <person name="Song I."/>
            <person name="Kim S."/>
            <person name="Choi T."/>
            <person name="Kim D."/>
            <person name="Ryu S."/>
            <person name="Kim W."/>
        </authorList>
    </citation>
    <scope>NUCLEOTIDE SEQUENCE [LARGE SCALE GENOMIC DNA]</scope>
    <source>
        <tissue evidence="2">Muscle</tissue>
    </source>
</reference>
<dbReference type="EMBL" id="VSRR010023502">
    <property type="protein sequence ID" value="MPC65551.1"/>
    <property type="molecule type" value="Genomic_DNA"/>
</dbReference>
<sequence length="93" mass="10625">MQYSSSSSSNNNNKNNYNNYNSNNNNNNNNTYCGRRYFARHDSISCRSEFQGRNLHSDPPEAMRHEAKLQVAGTWQRGLSGTSVAHTKDNEHN</sequence>
<evidence type="ECO:0000313" key="2">
    <source>
        <dbReference type="EMBL" id="MPC65551.1"/>
    </source>
</evidence>
<evidence type="ECO:0000256" key="1">
    <source>
        <dbReference type="SAM" id="MobiDB-lite"/>
    </source>
</evidence>
<feature type="compositionally biased region" description="Low complexity" evidence="1">
    <location>
        <begin position="1"/>
        <end position="30"/>
    </location>
</feature>
<name>A0A5B7GZ29_PORTR</name>
<comment type="caution">
    <text evidence="2">The sequence shown here is derived from an EMBL/GenBank/DDBJ whole genome shotgun (WGS) entry which is preliminary data.</text>
</comment>
<accession>A0A5B7GZ29</accession>
<keyword evidence="3" id="KW-1185">Reference proteome</keyword>
<dbReference type="Proteomes" id="UP000324222">
    <property type="component" value="Unassembled WGS sequence"/>
</dbReference>
<protein>
    <submittedName>
        <fullName evidence="2">Uncharacterized protein</fullName>
    </submittedName>
</protein>
<feature type="region of interest" description="Disordered" evidence="1">
    <location>
        <begin position="1"/>
        <end position="31"/>
    </location>
</feature>
<organism evidence="2 3">
    <name type="scientific">Portunus trituberculatus</name>
    <name type="common">Swimming crab</name>
    <name type="synonym">Neptunus trituberculatus</name>
    <dbReference type="NCBI Taxonomy" id="210409"/>
    <lineage>
        <taxon>Eukaryota</taxon>
        <taxon>Metazoa</taxon>
        <taxon>Ecdysozoa</taxon>
        <taxon>Arthropoda</taxon>
        <taxon>Crustacea</taxon>
        <taxon>Multicrustacea</taxon>
        <taxon>Malacostraca</taxon>
        <taxon>Eumalacostraca</taxon>
        <taxon>Eucarida</taxon>
        <taxon>Decapoda</taxon>
        <taxon>Pleocyemata</taxon>
        <taxon>Brachyura</taxon>
        <taxon>Eubrachyura</taxon>
        <taxon>Portunoidea</taxon>
        <taxon>Portunidae</taxon>
        <taxon>Portuninae</taxon>
        <taxon>Portunus</taxon>
    </lineage>
</organism>
<gene>
    <name evidence="2" type="ORF">E2C01_059688</name>
</gene>
<evidence type="ECO:0000313" key="3">
    <source>
        <dbReference type="Proteomes" id="UP000324222"/>
    </source>
</evidence>
<dbReference type="AlphaFoldDB" id="A0A5B7GZ29"/>